<dbReference type="GO" id="GO:0004896">
    <property type="term" value="F:cytokine receptor activity"/>
    <property type="evidence" value="ECO:0000318"/>
    <property type="project" value="GO_Central"/>
</dbReference>
<dbReference type="InterPro" id="IPR036116">
    <property type="entry name" value="FN3_sf"/>
</dbReference>
<dbReference type="Proteomes" id="UP000001038">
    <property type="component" value="Chromosome 14"/>
</dbReference>
<evidence type="ECO:0000256" key="5">
    <source>
        <dbReference type="ARBA" id="ARBA00023136"/>
    </source>
</evidence>
<sequence length="346" mass="39379">MLALLLMLFSLNGCLLAKEAPDVDCLVVNLKYVSCSWKKTTDGNYTFTSWFKGDTVLECAEYLPGNSTHTGCNRPYRETQRFDPFYTVLKNGNDSSQALKQEHQLQTKVKLNPPTNVTVKYGSDQNLWFYWNQTYKNCMESEVRHRKKQMKWEHSKVFRDQSYCINLPASNSRYELQVRIKLDNACGGGPDYWSEWSEPAIWGSNNSTDSNVMGGSMSVWSVIWSVMGAVVLILLVMMLLHHERLRVILIPVVPKPSLVTHDIEDWFQFSKNLKEGFKANYNERACPVREYIYVSQSDSDSVDSVDSVSLSVSTDQTDCSVFMAVDEPKDSSNPLSSSTISSEEKP</sequence>
<keyword evidence="11" id="KW-1185">Reference proteome</keyword>
<gene>
    <name evidence="10" type="primary">LOC101156347</name>
</gene>
<evidence type="ECO:0000256" key="2">
    <source>
        <dbReference type="ARBA" id="ARBA00022692"/>
    </source>
</evidence>
<evidence type="ECO:0000256" key="1">
    <source>
        <dbReference type="ARBA" id="ARBA00004167"/>
    </source>
</evidence>
<dbReference type="STRING" id="8090.ENSORLP00000002233"/>
<keyword evidence="5 8" id="KW-0472">Membrane</keyword>
<dbReference type="Bgee" id="ENSORLG00000001795">
    <property type="expression patterns" value="Expressed in pharyngeal gill and 12 other cell types or tissues"/>
</dbReference>
<reference evidence="10" key="3">
    <citation type="submission" date="2025-09" db="UniProtKB">
        <authorList>
            <consortium name="Ensembl"/>
        </authorList>
    </citation>
    <scope>IDENTIFICATION</scope>
    <source>
        <strain evidence="10">Hd-rR</strain>
    </source>
</reference>
<keyword evidence="6" id="KW-0675">Receptor</keyword>
<dbReference type="OrthoDB" id="8942047at2759"/>
<feature type="compositionally biased region" description="Low complexity" evidence="7">
    <location>
        <begin position="331"/>
        <end position="346"/>
    </location>
</feature>
<dbReference type="GO" id="GO:0002639">
    <property type="term" value="P:positive regulation of immunoglobulin production"/>
    <property type="evidence" value="ECO:0000318"/>
    <property type="project" value="GO_Central"/>
</dbReference>
<feature type="region of interest" description="Disordered" evidence="7">
    <location>
        <begin position="325"/>
        <end position="346"/>
    </location>
</feature>
<dbReference type="GeneTree" id="ENSGT00940000164309"/>
<dbReference type="PANTHER" id="PTHR23037:SF47">
    <property type="entry name" value="INTERLEUKIN 2 RECEPTOR SUBUNIT GAMMA"/>
    <property type="match status" value="1"/>
</dbReference>
<evidence type="ECO:0000256" key="6">
    <source>
        <dbReference type="ARBA" id="ARBA00023170"/>
    </source>
</evidence>
<protein>
    <recommendedName>
        <fullName evidence="12">Fibronectin type-III domain-containing protein</fullName>
    </recommendedName>
</protein>
<dbReference type="GO" id="GO:0043235">
    <property type="term" value="C:receptor complex"/>
    <property type="evidence" value="ECO:0000318"/>
    <property type="project" value="GO_Central"/>
</dbReference>
<dbReference type="GeneID" id="101156347"/>
<evidence type="ECO:0000256" key="3">
    <source>
        <dbReference type="ARBA" id="ARBA00022729"/>
    </source>
</evidence>
<dbReference type="eggNOG" id="ENOG502S289">
    <property type="taxonomic scope" value="Eukaryota"/>
</dbReference>
<reference evidence="10 11" key="1">
    <citation type="journal article" date="2007" name="Nature">
        <title>The medaka draft genome and insights into vertebrate genome evolution.</title>
        <authorList>
            <person name="Kasahara M."/>
            <person name="Naruse K."/>
            <person name="Sasaki S."/>
            <person name="Nakatani Y."/>
            <person name="Qu W."/>
            <person name="Ahsan B."/>
            <person name="Yamada T."/>
            <person name="Nagayasu Y."/>
            <person name="Doi K."/>
            <person name="Kasai Y."/>
            <person name="Jindo T."/>
            <person name="Kobayashi D."/>
            <person name="Shimada A."/>
            <person name="Toyoda A."/>
            <person name="Kuroki Y."/>
            <person name="Fujiyama A."/>
            <person name="Sasaki T."/>
            <person name="Shimizu A."/>
            <person name="Asakawa S."/>
            <person name="Shimizu N."/>
            <person name="Hashimoto S."/>
            <person name="Yang J."/>
            <person name="Lee Y."/>
            <person name="Matsushima K."/>
            <person name="Sugano S."/>
            <person name="Sakaizumi M."/>
            <person name="Narita T."/>
            <person name="Ohishi K."/>
            <person name="Haga S."/>
            <person name="Ohta F."/>
            <person name="Nomoto H."/>
            <person name="Nogata K."/>
            <person name="Morishita T."/>
            <person name="Endo T."/>
            <person name="Shin-I T."/>
            <person name="Takeda H."/>
            <person name="Morishita S."/>
            <person name="Kohara Y."/>
        </authorList>
    </citation>
    <scope>NUCLEOTIDE SEQUENCE [LARGE SCALE GENOMIC DNA]</scope>
    <source>
        <strain evidence="10 11">Hd-rR</strain>
    </source>
</reference>
<dbReference type="HOGENOM" id="CLU_060544_1_1_1"/>
<dbReference type="SUPFAM" id="SSF49265">
    <property type="entry name" value="Fibronectin type III"/>
    <property type="match status" value="2"/>
</dbReference>
<evidence type="ECO:0000256" key="9">
    <source>
        <dbReference type="SAM" id="SignalP"/>
    </source>
</evidence>
<evidence type="ECO:0000256" key="8">
    <source>
        <dbReference type="SAM" id="Phobius"/>
    </source>
</evidence>
<dbReference type="GO" id="GO:0009897">
    <property type="term" value="C:external side of plasma membrane"/>
    <property type="evidence" value="ECO:0000318"/>
    <property type="project" value="GO_Central"/>
</dbReference>
<keyword evidence="4 8" id="KW-1133">Transmembrane helix</keyword>
<dbReference type="KEGG" id="ola:101156347"/>
<dbReference type="FunFam" id="2.60.40.10:FF:000754">
    <property type="entry name" value="Cytokine receptor common subunit gamma"/>
    <property type="match status" value="1"/>
</dbReference>
<evidence type="ECO:0000313" key="10">
    <source>
        <dbReference type="Ensembl" id="ENSORLP00000002233.2"/>
    </source>
</evidence>
<dbReference type="GO" id="GO:0030098">
    <property type="term" value="P:lymphocyte differentiation"/>
    <property type="evidence" value="ECO:0000318"/>
    <property type="project" value="GO_Central"/>
</dbReference>
<evidence type="ECO:0000256" key="4">
    <source>
        <dbReference type="ARBA" id="ARBA00022989"/>
    </source>
</evidence>
<reference evidence="10" key="2">
    <citation type="submission" date="2025-08" db="UniProtKB">
        <authorList>
            <consortium name="Ensembl"/>
        </authorList>
    </citation>
    <scope>IDENTIFICATION</scope>
    <source>
        <strain evidence="10">Hd-rR</strain>
    </source>
</reference>
<feature type="signal peptide" evidence="9">
    <location>
        <begin position="1"/>
        <end position="17"/>
    </location>
</feature>
<dbReference type="GO" id="GO:0019221">
    <property type="term" value="P:cytokine-mediated signaling pathway"/>
    <property type="evidence" value="ECO:0000318"/>
    <property type="project" value="GO_Central"/>
</dbReference>
<evidence type="ECO:0000256" key="7">
    <source>
        <dbReference type="SAM" id="MobiDB-lite"/>
    </source>
</evidence>
<proteinExistence type="predicted"/>
<evidence type="ECO:0000313" key="11">
    <source>
        <dbReference type="Proteomes" id="UP000001038"/>
    </source>
</evidence>
<accession>H2L8Q4</accession>
<dbReference type="RefSeq" id="XP_023818457.1">
    <property type="nucleotide sequence ID" value="XM_023962689.1"/>
</dbReference>
<dbReference type="FunCoup" id="H2L8Q4">
    <property type="interactions" value="1334"/>
</dbReference>
<dbReference type="AlphaFoldDB" id="H2L8Q4"/>
<feature type="transmembrane region" description="Helical" evidence="8">
    <location>
        <begin position="217"/>
        <end position="240"/>
    </location>
</feature>
<organism evidence="10 11">
    <name type="scientific">Oryzias latipes</name>
    <name type="common">Japanese rice fish</name>
    <name type="synonym">Japanese killifish</name>
    <dbReference type="NCBI Taxonomy" id="8090"/>
    <lineage>
        <taxon>Eukaryota</taxon>
        <taxon>Metazoa</taxon>
        <taxon>Chordata</taxon>
        <taxon>Craniata</taxon>
        <taxon>Vertebrata</taxon>
        <taxon>Euteleostomi</taxon>
        <taxon>Actinopterygii</taxon>
        <taxon>Neopterygii</taxon>
        <taxon>Teleostei</taxon>
        <taxon>Neoteleostei</taxon>
        <taxon>Acanthomorphata</taxon>
        <taxon>Ovalentaria</taxon>
        <taxon>Atherinomorphae</taxon>
        <taxon>Beloniformes</taxon>
        <taxon>Adrianichthyidae</taxon>
        <taxon>Oryziinae</taxon>
        <taxon>Oryzias</taxon>
    </lineage>
</organism>
<dbReference type="PANTHER" id="PTHR23037">
    <property type="entry name" value="CYTOKINE RECEPTOR"/>
    <property type="match status" value="1"/>
</dbReference>
<dbReference type="Gene3D" id="2.60.40.10">
    <property type="entry name" value="Immunoglobulins"/>
    <property type="match status" value="2"/>
</dbReference>
<dbReference type="GO" id="GO:0019955">
    <property type="term" value="F:cytokine binding"/>
    <property type="evidence" value="ECO:0000318"/>
    <property type="project" value="GO_Central"/>
</dbReference>
<keyword evidence="2 8" id="KW-0812">Transmembrane</keyword>
<feature type="chain" id="PRO_5017241194" description="Fibronectin type-III domain-containing protein" evidence="9">
    <location>
        <begin position="18"/>
        <end position="346"/>
    </location>
</feature>
<dbReference type="InterPro" id="IPR013783">
    <property type="entry name" value="Ig-like_fold"/>
</dbReference>
<dbReference type="Ensembl" id="ENSORLT00000002234.2">
    <property type="protein sequence ID" value="ENSORLP00000002233.2"/>
    <property type="gene ID" value="ENSORLG00000001795.2"/>
</dbReference>
<evidence type="ECO:0008006" key="12">
    <source>
        <dbReference type="Google" id="ProtNLM"/>
    </source>
</evidence>
<comment type="subcellular location">
    <subcellularLocation>
        <location evidence="1">Membrane</location>
        <topology evidence="1">Single-pass membrane protein</topology>
    </subcellularLocation>
</comment>
<dbReference type="InParanoid" id="H2L8Q4"/>
<keyword evidence="3 9" id="KW-0732">Signal</keyword>
<name>H2L8Q4_ORYLA</name>